<feature type="compositionally biased region" description="Basic and acidic residues" evidence="1">
    <location>
        <begin position="33"/>
        <end position="44"/>
    </location>
</feature>
<reference evidence="3" key="1">
    <citation type="journal article" date="2019" name="Int. J. Syst. Evol. Microbiol.">
        <title>The Global Catalogue of Microorganisms (GCM) 10K type strain sequencing project: providing services to taxonomists for standard genome sequencing and annotation.</title>
        <authorList>
            <consortium name="The Broad Institute Genomics Platform"/>
            <consortium name="The Broad Institute Genome Sequencing Center for Infectious Disease"/>
            <person name="Wu L."/>
            <person name="Ma J."/>
        </authorList>
    </citation>
    <scope>NUCLEOTIDE SEQUENCE [LARGE SCALE GENOMIC DNA]</scope>
    <source>
        <strain evidence="3">TBRC 4489</strain>
    </source>
</reference>
<name>A0ABV8I2U3_9ACTN</name>
<dbReference type="RefSeq" id="WP_377284642.1">
    <property type="nucleotide sequence ID" value="NZ_JBHSBM010000002.1"/>
</dbReference>
<organism evidence="2 3">
    <name type="scientific">Planomonospora corallina</name>
    <dbReference type="NCBI Taxonomy" id="1806052"/>
    <lineage>
        <taxon>Bacteria</taxon>
        <taxon>Bacillati</taxon>
        <taxon>Actinomycetota</taxon>
        <taxon>Actinomycetes</taxon>
        <taxon>Streptosporangiales</taxon>
        <taxon>Streptosporangiaceae</taxon>
        <taxon>Planomonospora</taxon>
    </lineage>
</organism>
<dbReference type="Proteomes" id="UP001595850">
    <property type="component" value="Unassembled WGS sequence"/>
</dbReference>
<comment type="caution">
    <text evidence="2">The sequence shown here is derived from an EMBL/GenBank/DDBJ whole genome shotgun (WGS) entry which is preliminary data.</text>
</comment>
<gene>
    <name evidence="2" type="ORF">ACFOWE_00100</name>
</gene>
<protein>
    <submittedName>
        <fullName evidence="2">Uncharacterized protein</fullName>
    </submittedName>
</protein>
<evidence type="ECO:0000313" key="2">
    <source>
        <dbReference type="EMBL" id="MFC4056683.1"/>
    </source>
</evidence>
<evidence type="ECO:0000313" key="3">
    <source>
        <dbReference type="Proteomes" id="UP001595850"/>
    </source>
</evidence>
<dbReference type="EMBL" id="JBHSBM010000002">
    <property type="protein sequence ID" value="MFC4056683.1"/>
    <property type="molecule type" value="Genomic_DNA"/>
</dbReference>
<feature type="compositionally biased region" description="Low complexity" evidence="1">
    <location>
        <begin position="54"/>
        <end position="71"/>
    </location>
</feature>
<accession>A0ABV8I2U3</accession>
<feature type="region of interest" description="Disordered" evidence="1">
    <location>
        <begin position="33"/>
        <end position="71"/>
    </location>
</feature>
<keyword evidence="3" id="KW-1185">Reference proteome</keyword>
<sequence>MKPQQPITFADVDAILARRGGPTVDELLDRLLQHTDSPAGRRDVPAGPQEGDRPACAARSAARSPTRGCPS</sequence>
<evidence type="ECO:0000256" key="1">
    <source>
        <dbReference type="SAM" id="MobiDB-lite"/>
    </source>
</evidence>
<proteinExistence type="predicted"/>